<dbReference type="Proteomes" id="UP001445335">
    <property type="component" value="Unassembled WGS sequence"/>
</dbReference>
<comment type="caution">
    <text evidence="2">The sequence shown here is derived from an EMBL/GenBank/DDBJ whole genome shotgun (WGS) entry which is preliminary data.</text>
</comment>
<protein>
    <submittedName>
        <fullName evidence="2">Uncharacterized protein</fullName>
    </submittedName>
</protein>
<evidence type="ECO:0000313" key="3">
    <source>
        <dbReference type="Proteomes" id="UP001445335"/>
    </source>
</evidence>
<gene>
    <name evidence="2" type="ORF">WJX81_007582</name>
</gene>
<dbReference type="AlphaFoldDB" id="A0AAW1QU15"/>
<evidence type="ECO:0000313" key="2">
    <source>
        <dbReference type="EMBL" id="KAK9825000.1"/>
    </source>
</evidence>
<reference evidence="2 3" key="1">
    <citation type="journal article" date="2024" name="Nat. Commun.">
        <title>Phylogenomics reveals the evolutionary origins of lichenization in chlorophyte algae.</title>
        <authorList>
            <person name="Puginier C."/>
            <person name="Libourel C."/>
            <person name="Otte J."/>
            <person name="Skaloud P."/>
            <person name="Haon M."/>
            <person name="Grisel S."/>
            <person name="Petersen M."/>
            <person name="Berrin J.G."/>
            <person name="Delaux P.M."/>
            <person name="Dal Grande F."/>
            <person name="Keller J."/>
        </authorList>
    </citation>
    <scope>NUCLEOTIDE SEQUENCE [LARGE SCALE GENOMIC DNA]</scope>
    <source>
        <strain evidence="2 3">SAG 245.80</strain>
    </source>
</reference>
<feature type="compositionally biased region" description="Basic residues" evidence="1">
    <location>
        <begin position="147"/>
        <end position="160"/>
    </location>
</feature>
<name>A0AAW1QU15_9CHLO</name>
<keyword evidence="3" id="KW-1185">Reference proteome</keyword>
<evidence type="ECO:0000256" key="1">
    <source>
        <dbReference type="SAM" id="MobiDB-lite"/>
    </source>
</evidence>
<feature type="region of interest" description="Disordered" evidence="1">
    <location>
        <begin position="133"/>
        <end position="168"/>
    </location>
</feature>
<sequence length="168" mass="17654">MGQHSAANSSSVAGRTSGSGVTQAWAEAPDVLPVEDSFESYAQAALAGLPPDDEAVQLASAAAAAGASLRQLVEFSHAAGAAHDGYAASAVQDPRTGRITAGDAGGGDESLYGDMARWMRPEDLEAWLAERKSRAERGLPPSNWRELKKRKAAVKEKARRQGASWLHD</sequence>
<proteinExistence type="predicted"/>
<accession>A0AAW1QU15</accession>
<feature type="region of interest" description="Disordered" evidence="1">
    <location>
        <begin position="1"/>
        <end position="24"/>
    </location>
</feature>
<organism evidence="2 3">
    <name type="scientific">Elliptochloris bilobata</name>
    <dbReference type="NCBI Taxonomy" id="381761"/>
    <lineage>
        <taxon>Eukaryota</taxon>
        <taxon>Viridiplantae</taxon>
        <taxon>Chlorophyta</taxon>
        <taxon>core chlorophytes</taxon>
        <taxon>Trebouxiophyceae</taxon>
        <taxon>Trebouxiophyceae incertae sedis</taxon>
        <taxon>Elliptochloris clade</taxon>
        <taxon>Elliptochloris</taxon>
    </lineage>
</organism>
<feature type="compositionally biased region" description="Polar residues" evidence="1">
    <location>
        <begin position="1"/>
        <end position="22"/>
    </location>
</feature>
<dbReference type="EMBL" id="JALJOU010000078">
    <property type="protein sequence ID" value="KAK9825000.1"/>
    <property type="molecule type" value="Genomic_DNA"/>
</dbReference>